<feature type="coiled-coil region" evidence="1">
    <location>
        <begin position="1417"/>
        <end position="1483"/>
    </location>
</feature>
<feature type="compositionally biased region" description="Basic and acidic residues" evidence="2">
    <location>
        <begin position="1105"/>
        <end position="1117"/>
    </location>
</feature>
<feature type="compositionally biased region" description="Low complexity" evidence="2">
    <location>
        <begin position="2617"/>
        <end position="2630"/>
    </location>
</feature>
<feature type="compositionally biased region" description="Basic residues" evidence="2">
    <location>
        <begin position="230"/>
        <end position="242"/>
    </location>
</feature>
<feature type="compositionally biased region" description="Polar residues" evidence="2">
    <location>
        <begin position="65"/>
        <end position="91"/>
    </location>
</feature>
<reference evidence="3 4" key="1">
    <citation type="journal article" date="2018" name="Mol. Plant">
        <title>The genome of Artemisia annua provides insight into the evolution of Asteraceae family and artemisinin biosynthesis.</title>
        <authorList>
            <person name="Shen Q."/>
            <person name="Zhang L."/>
            <person name="Liao Z."/>
            <person name="Wang S."/>
            <person name="Yan T."/>
            <person name="Shi P."/>
            <person name="Liu M."/>
            <person name="Fu X."/>
            <person name="Pan Q."/>
            <person name="Wang Y."/>
            <person name="Lv Z."/>
            <person name="Lu X."/>
            <person name="Zhang F."/>
            <person name="Jiang W."/>
            <person name="Ma Y."/>
            <person name="Chen M."/>
            <person name="Hao X."/>
            <person name="Li L."/>
            <person name="Tang Y."/>
            <person name="Lv G."/>
            <person name="Zhou Y."/>
            <person name="Sun X."/>
            <person name="Brodelius P.E."/>
            <person name="Rose J.K.C."/>
            <person name="Tang K."/>
        </authorList>
    </citation>
    <scope>NUCLEOTIDE SEQUENCE [LARGE SCALE GENOMIC DNA]</scope>
    <source>
        <strain evidence="4">cv. Huhao1</strain>
        <tissue evidence="3">Leaf</tissue>
    </source>
</reference>
<dbReference type="InterPro" id="IPR038765">
    <property type="entry name" value="Papain-like_cys_pep_sf"/>
</dbReference>
<feature type="region of interest" description="Disordered" evidence="2">
    <location>
        <begin position="927"/>
        <end position="1156"/>
    </location>
</feature>
<comment type="caution">
    <text evidence="3">The sequence shown here is derived from an EMBL/GenBank/DDBJ whole genome shotgun (WGS) entry which is preliminary data.</text>
</comment>
<feature type="compositionally biased region" description="Basic and acidic residues" evidence="2">
    <location>
        <begin position="114"/>
        <end position="124"/>
    </location>
</feature>
<feature type="compositionally biased region" description="Basic and acidic residues" evidence="2">
    <location>
        <begin position="936"/>
        <end position="948"/>
    </location>
</feature>
<feature type="region of interest" description="Disordered" evidence="2">
    <location>
        <begin position="2738"/>
        <end position="2807"/>
    </location>
</feature>
<gene>
    <name evidence="3" type="ORF">CTI12_AA172500</name>
</gene>
<dbReference type="STRING" id="35608.A0A2U1PBA9"/>
<feature type="compositionally biased region" description="Polar residues" evidence="2">
    <location>
        <begin position="2738"/>
        <end position="2748"/>
    </location>
</feature>
<sequence>MNTNTETTETSRTSPRFASTRSQDSSSPSTGTPRTKNTARRSTPTPEKTAPLKIKFPNPLKNVKPLNQRSPAQKTPEGTPTSTTVEGTSEMSPVISHESTPEKSTSLVVANFEKPNEKTATDKQNRRKTVAKKKSTGSKDANRNEEKEEEAAKKKKKATPNRKRKETESPSATTRSVSKKQRLEEEEAKVNKMKNNNKKKQIDAIVVVEKEKKKKEVENKKRKMVEKEKKVVKRQKGKKNGKGKMGEEEDEDEGGGEFFKSLRAKTTVKPFYNAVHSLSPERKQRVREMGFGTLLGFPYIEFPSKLPYFILKHLDDDTMQVKLPNGGVIEITPSKIREVLGIPMGPMSFFADNKRLKGNSEYCQFMAQLPRDARKRTTTTLSNIIQTTEGTDFMFDLNFLMLFANCLGTCSNSSMLKYHVLENVMSSKDIPNIDWCVFIWNCIKESKKKWDDKTLENWYYGPHVTFTLIYLHYTQFDEIHVPRKWPAIKNWSQDLVLKRQDIEMAREQFGLVTVIEEDENNEENENQKLRQEVYDRIQENFDRLLKEKKELETSIKVSMEMYEGDETIGRFLERFNTEFQIGIRTDEFGRLLDDQAGPRVNVVEQVENQFTENVDLQGENMEEQVEKKSGVEGSVIEAAPKQAENMDVGVENADLEVEKQSGEQVENVDVEGEKMDEQLEKHSGEEGHVIEAAPKEVEIQAVKEDALKEAEVEKENAEKVVKEAAEKEQAKKDDAEKARKEAAVKEAAAKEKAEKENAEKAAKEAEVKKAEAEKKKQQEEKLEEQKAAEEAKEAAKEKEKAEVDRKKLNEEKEKAEKKRQEEIQKLKHEQEKAQKEAEKKEAEKRKAAARELNEKRLKEKDAKQKANKKQDTEKHQKALKLKAVQEKAQNDAQKEANEKRSNEKYITDFDIYNDLDALEIVNANLSTNSFLNLSPEIDKSKGMSDTKQTRTKKQTPKKKIRFAVKKKTNTETTETSRSSPRFASTRSQDSSSPSTGTPRTKNTAIKSTLTPEKTAPLKIKFPNPLKNVKPLNQRSPAQKTPKGTPTSTTVEGTSEISPVISNESTPEKSTSLVVANFEKPNEKTATDKQNRRKIVAKKKSTGSKDTNRNEEKEEEAVKKKKKATLNRKRKETKSQSATTRSVSKKQRLEEEETKVNKMKNNNKKKQIDAIVVVEKEKKKKEVENNKRKMVEKENKVVKRQKGNKNGKWKMGEEEDDDESGGEFFKSLRAKTTVKPFYNAVKHLDDDTMQVNLPNGGVIKITPSKIREVLGIPMGPMSFFADKKRLRGNSEYCQFMAQLPRDPRKRTKTTLSNIIQTTEGTDFMFDLNFLMLFANCLGTCSNSSMLKYHVLENVMSSKDIPNIDWCVFIWNCIKESKKKWDDKTLENWYYGPHVTFTLIYLHYTQFDGIHVPRKWPAIKNWSQDLVLKRQNIEIAREQFGLVTVIEEDENNEENENQKLRQEVYDRIQENFDRLLKEKKQLETSIKVSMEMYEGDETIGRFLERFNTEFQIGIRTDEFGRLLDDQAGPKNVDLQGENMEEQVEKKSGVEGSVIEAAPKQAENMDVGVENADLEVEKQSREQVEKVDVEGEKMDEQLEKHSGEEGHVIEDAPKEVEIQAVKEDALKEAEVEKENAEKVVKEAAEKEQAKKYDAEKVVKEAAEKEQAKKYDAEKASKEAAAKEKAEKENAEKVAKEAEVKKAEAEKNKQQEEKLEEQKATEESKEAAKENEKAEVDRKKVNEEKEKAEKKRQEEIQKARKEATVKEAAAKEKAEKEKAEKVAKEAEVKKAEVEKKKQQEEKLEEQKAAEEAKEAAKEKEKAEVDRKKLNEEKEKAEKKRQEEIQKLKHEQEKAQKEAEKKEAEKRKAAARELNEKRLKEKDAKQKANKKQDTEKHQKALKLKAVQEKAQNDAQKEANEKRSNEKAEKEVPEYESPSIQEKAFGTGEDMNEKKEGKRIVKPSVYLKSPYNNKMANVVEALTGDERMLAYSLFSMEGYIQDNVFDDGHGTIVQRITMQSLSPGNPKIQKDQQARNINKQIDKLKGIINKDETSLKLRDVKLVFFPIIAHDHYYVIVFDLQKGSAVILDNSISDADYDVKYKNNFEFVKNLLVHYLIISKHPYLDRMMKDAPAKVARMKWRTRDNKIDCGLYMMMHMEMYEGEIGLKWKTNILDEKNRQYGEQMKRMRMRYAAKILLHDAVKEDVGKEFNKEASQKKKKLEEKKKMKELMKENGLGEEGAKADEQAVKEDVGKEFNKEASNADVDEKDINKKRRVYTILRSMATVKPLFEAMHGLDVEGMNLRLRTGNLQISPQTVKMVLGLPRGSRRLEVKMVLGLPRGSRRLEGEREKNDLFEQEWKDQYKDVKKLTTYAISKQISKTTNIDFIFRMNFLMLVANTLGECDNNYVVKTTVLENILEEDDVSEIDWCSFVYECARLSKKDWATRKRDRMEVVYYGPVTFLMLAYLHYTKFDAMNVPRRYPAFKSWNANLLISRESLELDSIKHFGNVDILGDLGHLNKQEVTAQKEVNTVFKFGNDQRLNQYRERLNQIFTKPNGSFKHRSPFCSSSTDSSYINFETSNDEDDNNVDGNAKCTDEYREHGDENGESMIVDDDVSEKNEDLKGNGNDPDAANNNSNIMDDCSGNNEVGGNKDVSSSKNNECVENNEVSSRENDEVLGNNEDKKDETKNDTSQKIEGEKMNEELKIPVAKEDEYTPIFEELAKKSYEEFDGEYYKVMMEAESQKSVGKSQKEQPATSSQNQQQNEQTGASSGKSKEHNFEFTPGSQPTFDLGFDSPVAVSKPSKKTESNDEEKEYRCLQSPYMYEKVSTTKELTDDEILLARSIFCMQGDEAEQVFKDQSVELMRMNVQSLAPGLKIEIPVIDTFASILNYEEWELEKDIKRHYFYASMMLPGIIQNKPESMETKIEKQYEEFAKMIVIQMEDFICKLQFDDVNLVFFPIIASEHYYLIVFNLLKGTSVIIDNRKIKWETGMLEETNKNHRLQRNNLRAKYAAKMMLHEINENQKLMSDYALKFAAENPDEKEADKIVNQSIMKKIAEQD</sequence>
<feature type="compositionally biased region" description="Basic and acidic residues" evidence="2">
    <location>
        <begin position="2662"/>
        <end position="2700"/>
    </location>
</feature>
<feature type="compositionally biased region" description="Basic and acidic residues" evidence="2">
    <location>
        <begin position="710"/>
        <end position="876"/>
    </location>
</feature>
<feature type="compositionally biased region" description="Basic residues" evidence="2">
    <location>
        <begin position="125"/>
        <end position="136"/>
    </location>
</feature>
<feature type="region of interest" description="Disordered" evidence="2">
    <location>
        <begin position="2569"/>
        <end position="2700"/>
    </location>
</feature>
<feature type="compositionally biased region" description="Basic residues" evidence="2">
    <location>
        <begin position="1090"/>
        <end position="1101"/>
    </location>
</feature>
<evidence type="ECO:0000313" key="3">
    <source>
        <dbReference type="EMBL" id="PWA83045.1"/>
    </source>
</evidence>
<feature type="region of interest" description="Disordered" evidence="2">
    <location>
        <begin position="1"/>
        <end position="199"/>
    </location>
</feature>
<feature type="compositionally biased region" description="Basic and acidic residues" evidence="2">
    <location>
        <begin position="1625"/>
        <end position="1893"/>
    </location>
</feature>
<feature type="compositionally biased region" description="Basic and acidic residues" evidence="2">
    <location>
        <begin position="2797"/>
        <end position="2807"/>
    </location>
</feature>
<feature type="region of interest" description="Disordered" evidence="2">
    <location>
        <begin position="1525"/>
        <end position="1546"/>
    </location>
</feature>
<name>A0A2U1PBA9_ARTAN</name>
<feature type="compositionally biased region" description="Low complexity" evidence="2">
    <location>
        <begin position="984"/>
        <end position="997"/>
    </location>
</feature>
<keyword evidence="1" id="KW-0175">Coiled coil</keyword>
<dbReference type="OrthoDB" id="1749534at2759"/>
<dbReference type="SUPFAM" id="SSF54001">
    <property type="entry name" value="Cysteine proteinases"/>
    <property type="match status" value="2"/>
</dbReference>
<feature type="compositionally biased region" description="Basic and acidic residues" evidence="2">
    <location>
        <begin position="1900"/>
        <end position="1927"/>
    </location>
</feature>
<dbReference type="PANTHER" id="PTHR34835:SF90">
    <property type="entry name" value="AMINOTRANSFERASE-LIKE PLANT MOBILE DOMAIN-CONTAINING PROTEIN"/>
    <property type="match status" value="1"/>
</dbReference>
<feature type="compositionally biased region" description="Polar residues" evidence="2">
    <location>
        <begin position="1030"/>
        <end position="1073"/>
    </location>
</feature>
<feature type="region of interest" description="Disordered" evidence="2">
    <location>
        <begin position="213"/>
        <end position="256"/>
    </location>
</feature>
<accession>A0A2U1PBA9</accession>
<feature type="compositionally biased region" description="Basic residues" evidence="2">
    <location>
        <begin position="949"/>
        <end position="967"/>
    </location>
</feature>
<feature type="coiled-coil region" evidence="1">
    <location>
        <begin position="488"/>
        <end position="554"/>
    </location>
</feature>
<evidence type="ECO:0000313" key="4">
    <source>
        <dbReference type="Proteomes" id="UP000245207"/>
    </source>
</evidence>
<dbReference type="PANTHER" id="PTHR34835">
    <property type="entry name" value="OS07G0283600 PROTEIN-RELATED"/>
    <property type="match status" value="1"/>
</dbReference>
<feature type="compositionally biased region" description="Low complexity" evidence="2">
    <location>
        <begin position="2749"/>
        <end position="2760"/>
    </location>
</feature>
<feature type="compositionally biased region" description="Polar residues" evidence="2">
    <location>
        <begin position="33"/>
        <end position="46"/>
    </location>
</feature>
<feature type="region of interest" description="Disordered" evidence="2">
    <location>
        <begin position="710"/>
        <end position="906"/>
    </location>
</feature>
<feature type="compositionally biased region" description="Basic and acidic residues" evidence="2">
    <location>
        <begin position="140"/>
        <end position="152"/>
    </location>
</feature>
<feature type="region of interest" description="Disordered" evidence="2">
    <location>
        <begin position="1625"/>
        <end position="1951"/>
    </location>
</feature>
<dbReference type="EMBL" id="PKPP01001398">
    <property type="protein sequence ID" value="PWA83045.1"/>
    <property type="molecule type" value="Genomic_DNA"/>
</dbReference>
<feature type="compositionally biased region" description="Low complexity" evidence="2">
    <location>
        <begin position="2647"/>
        <end position="2661"/>
    </location>
</feature>
<organism evidence="3 4">
    <name type="scientific">Artemisia annua</name>
    <name type="common">Sweet wormwood</name>
    <dbReference type="NCBI Taxonomy" id="35608"/>
    <lineage>
        <taxon>Eukaryota</taxon>
        <taxon>Viridiplantae</taxon>
        <taxon>Streptophyta</taxon>
        <taxon>Embryophyta</taxon>
        <taxon>Tracheophyta</taxon>
        <taxon>Spermatophyta</taxon>
        <taxon>Magnoliopsida</taxon>
        <taxon>eudicotyledons</taxon>
        <taxon>Gunneridae</taxon>
        <taxon>Pentapetalae</taxon>
        <taxon>asterids</taxon>
        <taxon>campanulids</taxon>
        <taxon>Asterales</taxon>
        <taxon>Asteraceae</taxon>
        <taxon>Asteroideae</taxon>
        <taxon>Anthemideae</taxon>
        <taxon>Artemisiinae</taxon>
        <taxon>Artemisia</taxon>
    </lineage>
</organism>
<feature type="compositionally biased region" description="Basic and acidic residues" evidence="2">
    <location>
        <begin position="883"/>
        <end position="906"/>
    </location>
</feature>
<feature type="region of interest" description="Disordered" evidence="2">
    <location>
        <begin position="1574"/>
        <end position="1611"/>
    </location>
</feature>
<feature type="compositionally biased region" description="Basic and acidic residues" evidence="2">
    <location>
        <begin position="1079"/>
        <end position="1089"/>
    </location>
</feature>
<feature type="compositionally biased region" description="Low complexity" evidence="2">
    <location>
        <begin position="1"/>
        <end position="32"/>
    </location>
</feature>
<evidence type="ECO:0000256" key="1">
    <source>
        <dbReference type="SAM" id="Coils"/>
    </source>
</evidence>
<protein>
    <submittedName>
        <fullName evidence="3">200 kDa antigen p200</fullName>
    </submittedName>
</protein>
<proteinExistence type="predicted"/>
<feature type="compositionally biased region" description="Basic residues" evidence="2">
    <location>
        <begin position="153"/>
        <end position="164"/>
    </location>
</feature>
<evidence type="ECO:0000256" key="2">
    <source>
        <dbReference type="SAM" id="MobiDB-lite"/>
    </source>
</evidence>
<dbReference type="Gene3D" id="3.40.395.10">
    <property type="entry name" value="Adenoviral Proteinase, Chain A"/>
    <property type="match status" value="2"/>
</dbReference>
<keyword evidence="4" id="KW-1185">Reference proteome</keyword>
<feature type="compositionally biased region" description="Basic residues" evidence="2">
    <location>
        <begin position="1118"/>
        <end position="1131"/>
    </location>
</feature>
<feature type="compositionally biased region" description="Basic and acidic residues" evidence="2">
    <location>
        <begin position="213"/>
        <end position="229"/>
    </location>
</feature>
<feature type="compositionally biased region" description="Polar residues" evidence="2">
    <location>
        <begin position="998"/>
        <end position="1011"/>
    </location>
</feature>
<dbReference type="Proteomes" id="UP000245207">
    <property type="component" value="Unassembled WGS sequence"/>
</dbReference>
<feature type="compositionally biased region" description="Basic and acidic residues" evidence="2">
    <location>
        <begin position="2587"/>
        <end position="2597"/>
    </location>
</feature>